<feature type="region of interest" description="Disordered" evidence="1">
    <location>
        <begin position="1"/>
        <end position="58"/>
    </location>
</feature>
<feature type="compositionally biased region" description="Polar residues" evidence="1">
    <location>
        <begin position="1"/>
        <end position="20"/>
    </location>
</feature>
<reference evidence="2 3" key="1">
    <citation type="journal article" date="2015" name="Proc. Natl. Acad. Sci. U.S.A.">
        <title>The resurrection genome of Boea hygrometrica: A blueprint for survival of dehydration.</title>
        <authorList>
            <person name="Xiao L."/>
            <person name="Yang G."/>
            <person name="Zhang L."/>
            <person name="Yang X."/>
            <person name="Zhao S."/>
            <person name="Ji Z."/>
            <person name="Zhou Q."/>
            <person name="Hu M."/>
            <person name="Wang Y."/>
            <person name="Chen M."/>
            <person name="Xu Y."/>
            <person name="Jin H."/>
            <person name="Xiao X."/>
            <person name="Hu G."/>
            <person name="Bao F."/>
            <person name="Hu Y."/>
            <person name="Wan P."/>
            <person name="Li L."/>
            <person name="Deng X."/>
            <person name="Kuang T."/>
            <person name="Xiang C."/>
            <person name="Zhu J.K."/>
            <person name="Oliver M.J."/>
            <person name="He Y."/>
        </authorList>
    </citation>
    <scope>NUCLEOTIDE SEQUENCE [LARGE SCALE GENOMIC DNA]</scope>
    <source>
        <strain evidence="3">cv. XS01</strain>
    </source>
</reference>
<evidence type="ECO:0000256" key="1">
    <source>
        <dbReference type="SAM" id="MobiDB-lite"/>
    </source>
</evidence>
<keyword evidence="3" id="KW-1185">Reference proteome</keyword>
<accession>A0A2Z7AR43</accession>
<dbReference type="EMBL" id="KV014879">
    <property type="protein sequence ID" value="KZV21672.1"/>
    <property type="molecule type" value="Genomic_DNA"/>
</dbReference>
<gene>
    <name evidence="2" type="ORF">F511_16378</name>
</gene>
<evidence type="ECO:0000313" key="3">
    <source>
        <dbReference type="Proteomes" id="UP000250235"/>
    </source>
</evidence>
<protein>
    <submittedName>
        <fullName evidence="2">Uncharacterized protein</fullName>
    </submittedName>
</protein>
<dbReference type="AlphaFoldDB" id="A0A2Z7AR43"/>
<name>A0A2Z7AR43_9LAMI</name>
<feature type="compositionally biased region" description="Basic and acidic residues" evidence="1">
    <location>
        <begin position="42"/>
        <end position="58"/>
    </location>
</feature>
<sequence length="58" mass="6480">MESNISSQTSNAAESETQESTARKQKTKPLAAPEPSRSIFWKHCDKGTRKLSDESIQQ</sequence>
<organism evidence="2 3">
    <name type="scientific">Dorcoceras hygrometricum</name>
    <dbReference type="NCBI Taxonomy" id="472368"/>
    <lineage>
        <taxon>Eukaryota</taxon>
        <taxon>Viridiplantae</taxon>
        <taxon>Streptophyta</taxon>
        <taxon>Embryophyta</taxon>
        <taxon>Tracheophyta</taxon>
        <taxon>Spermatophyta</taxon>
        <taxon>Magnoliopsida</taxon>
        <taxon>eudicotyledons</taxon>
        <taxon>Gunneridae</taxon>
        <taxon>Pentapetalae</taxon>
        <taxon>asterids</taxon>
        <taxon>lamiids</taxon>
        <taxon>Lamiales</taxon>
        <taxon>Gesneriaceae</taxon>
        <taxon>Didymocarpoideae</taxon>
        <taxon>Trichosporeae</taxon>
        <taxon>Loxocarpinae</taxon>
        <taxon>Dorcoceras</taxon>
    </lineage>
</organism>
<evidence type="ECO:0000313" key="2">
    <source>
        <dbReference type="EMBL" id="KZV21672.1"/>
    </source>
</evidence>
<dbReference type="OrthoDB" id="1321709at2759"/>
<proteinExistence type="predicted"/>
<dbReference type="Proteomes" id="UP000250235">
    <property type="component" value="Unassembled WGS sequence"/>
</dbReference>